<dbReference type="Pfam" id="PF20582">
    <property type="entry name" value="UPF0758_N"/>
    <property type="match status" value="1"/>
</dbReference>
<dbReference type="PANTHER" id="PTHR30471">
    <property type="entry name" value="DNA REPAIR PROTEIN RADC"/>
    <property type="match status" value="1"/>
</dbReference>
<evidence type="ECO:0000259" key="8">
    <source>
        <dbReference type="PROSITE" id="PS50249"/>
    </source>
</evidence>
<keyword evidence="5" id="KW-0482">Metalloprotease</keyword>
<dbReference type="SUPFAM" id="SSF102712">
    <property type="entry name" value="JAB1/MPN domain"/>
    <property type="match status" value="1"/>
</dbReference>
<dbReference type="RefSeq" id="WP_213753738.1">
    <property type="nucleotide sequence ID" value="NZ_JAHCQH010000010.1"/>
</dbReference>
<dbReference type="PANTHER" id="PTHR30471:SF3">
    <property type="entry name" value="UPF0758 PROTEIN YEES-RELATED"/>
    <property type="match status" value="1"/>
</dbReference>
<keyword evidence="1" id="KW-0645">Protease</keyword>
<evidence type="ECO:0000256" key="7">
    <source>
        <dbReference type="SAM" id="MobiDB-lite"/>
    </source>
</evidence>
<evidence type="ECO:0000256" key="2">
    <source>
        <dbReference type="ARBA" id="ARBA00022723"/>
    </source>
</evidence>
<evidence type="ECO:0000256" key="6">
    <source>
        <dbReference type="RuleBase" id="RU003797"/>
    </source>
</evidence>
<feature type="domain" description="MPN" evidence="8">
    <location>
        <begin position="167"/>
        <end position="289"/>
    </location>
</feature>
<evidence type="ECO:0000256" key="1">
    <source>
        <dbReference type="ARBA" id="ARBA00022670"/>
    </source>
</evidence>
<dbReference type="NCBIfam" id="NF000642">
    <property type="entry name" value="PRK00024.1"/>
    <property type="match status" value="1"/>
</dbReference>
<dbReference type="PROSITE" id="PS01302">
    <property type="entry name" value="UPF0758"/>
    <property type="match status" value="1"/>
</dbReference>
<dbReference type="CDD" id="cd08071">
    <property type="entry name" value="MPN_DUF2466"/>
    <property type="match status" value="1"/>
</dbReference>
<dbReference type="NCBIfam" id="TIGR00608">
    <property type="entry name" value="radc"/>
    <property type="match status" value="1"/>
</dbReference>
<keyword evidence="2" id="KW-0479">Metal-binding</keyword>
<dbReference type="Gene3D" id="3.40.140.10">
    <property type="entry name" value="Cytidine Deaminase, domain 2"/>
    <property type="match status" value="1"/>
</dbReference>
<name>A0ABS5R2K4_9HYPH</name>
<comment type="similarity">
    <text evidence="6">Belongs to the UPF0758 family.</text>
</comment>
<gene>
    <name evidence="9" type="primary">radC</name>
    <name evidence="9" type="ORF">KIP89_01960</name>
</gene>
<evidence type="ECO:0000256" key="4">
    <source>
        <dbReference type="ARBA" id="ARBA00022833"/>
    </source>
</evidence>
<feature type="region of interest" description="Disordered" evidence="7">
    <location>
        <begin position="1"/>
        <end position="60"/>
    </location>
</feature>
<evidence type="ECO:0000313" key="9">
    <source>
        <dbReference type="EMBL" id="MBS9475869.1"/>
    </source>
</evidence>
<proteinExistence type="inferred from homology"/>
<reference evidence="9" key="1">
    <citation type="submission" date="2021-05" db="EMBL/GenBank/DDBJ databases">
        <authorList>
            <person name="Sun Q."/>
            <person name="Inoue M."/>
        </authorList>
    </citation>
    <scope>NUCLEOTIDE SEQUENCE</scope>
    <source>
        <strain evidence="9">VKM B-3255</strain>
    </source>
</reference>
<dbReference type="Gene3D" id="1.10.150.20">
    <property type="entry name" value="5' to 3' exonuclease, C-terminal subdomain"/>
    <property type="match status" value="1"/>
</dbReference>
<organism evidence="9 10">
    <name type="scientific">Ancylobacter radicis</name>
    <dbReference type="NCBI Taxonomy" id="2836179"/>
    <lineage>
        <taxon>Bacteria</taxon>
        <taxon>Pseudomonadati</taxon>
        <taxon>Pseudomonadota</taxon>
        <taxon>Alphaproteobacteria</taxon>
        <taxon>Hyphomicrobiales</taxon>
        <taxon>Xanthobacteraceae</taxon>
        <taxon>Ancylobacter</taxon>
    </lineage>
</organism>
<dbReference type="InterPro" id="IPR025657">
    <property type="entry name" value="RadC_JAB"/>
</dbReference>
<evidence type="ECO:0000256" key="3">
    <source>
        <dbReference type="ARBA" id="ARBA00022801"/>
    </source>
</evidence>
<dbReference type="SUPFAM" id="SSF47781">
    <property type="entry name" value="RuvA domain 2-like"/>
    <property type="match status" value="1"/>
</dbReference>
<dbReference type="PROSITE" id="PS50249">
    <property type="entry name" value="MPN"/>
    <property type="match status" value="1"/>
</dbReference>
<dbReference type="Proteomes" id="UP001166585">
    <property type="component" value="Unassembled WGS sequence"/>
</dbReference>
<dbReference type="InterPro" id="IPR010994">
    <property type="entry name" value="RuvA_2-like"/>
</dbReference>
<keyword evidence="10" id="KW-1185">Reference proteome</keyword>
<sequence>MAKRPEEAAFTAPAVDGFPHPELRQGALQEPGLQDSGLQDSGLQDSGLQDSGLKDSGLKDSGLEEAAPHFVGHRERLRERFRQAGPEALADYELLELVLFRAVPRADVKPLAKKLIERFGSFAEVIAASPERLREVKGVGEAIITEFKVVGAAVERVTREAVRARPVLSSWSAVLAHCRASMAFADKEQFRILFLDKRNQLILDEVQQRGTVDHTPVYPREVVKRALELAASAVILVHNHPSGDPTPSSADIQMTKTIIDVAKPLGIEVHDHIIVGKDGHASLRGLRLI</sequence>
<dbReference type="Pfam" id="PF04002">
    <property type="entry name" value="RadC"/>
    <property type="match status" value="1"/>
</dbReference>
<dbReference type="InterPro" id="IPR037518">
    <property type="entry name" value="MPN"/>
</dbReference>
<feature type="compositionally biased region" description="Polar residues" evidence="7">
    <location>
        <begin position="36"/>
        <end position="49"/>
    </location>
</feature>
<keyword evidence="3" id="KW-0378">Hydrolase</keyword>
<evidence type="ECO:0000256" key="5">
    <source>
        <dbReference type="ARBA" id="ARBA00023049"/>
    </source>
</evidence>
<comment type="caution">
    <text evidence="9">The sequence shown here is derived from an EMBL/GenBank/DDBJ whole genome shotgun (WGS) entry which is preliminary data.</text>
</comment>
<dbReference type="InterPro" id="IPR046778">
    <property type="entry name" value="UPF0758_N"/>
</dbReference>
<protein>
    <submittedName>
        <fullName evidence="9">DNA repair protein RadC</fullName>
    </submittedName>
</protein>
<dbReference type="InterPro" id="IPR001405">
    <property type="entry name" value="UPF0758"/>
</dbReference>
<keyword evidence="4" id="KW-0862">Zinc</keyword>
<accession>A0ABS5R2K4</accession>
<dbReference type="InterPro" id="IPR020891">
    <property type="entry name" value="UPF0758_CS"/>
</dbReference>
<dbReference type="EMBL" id="JAHCQH010000010">
    <property type="protein sequence ID" value="MBS9475869.1"/>
    <property type="molecule type" value="Genomic_DNA"/>
</dbReference>
<evidence type="ECO:0000313" key="10">
    <source>
        <dbReference type="Proteomes" id="UP001166585"/>
    </source>
</evidence>